<evidence type="ECO:0000256" key="1">
    <source>
        <dbReference type="SAM" id="Phobius"/>
    </source>
</evidence>
<dbReference type="RefSeq" id="WP_412442596.1">
    <property type="nucleotide sequence ID" value="NZ_CACRUT010000015.1"/>
</dbReference>
<keyword evidence="1" id="KW-0472">Membrane</keyword>
<keyword evidence="1" id="KW-0812">Transmembrane</keyword>
<feature type="transmembrane region" description="Helical" evidence="1">
    <location>
        <begin position="169"/>
        <end position="188"/>
    </location>
</feature>
<name>A0A6N3CLG6_9BACT</name>
<proteinExistence type="predicted"/>
<dbReference type="AlphaFoldDB" id="A0A6N3CLG6"/>
<feature type="transmembrane region" description="Helical" evidence="1">
    <location>
        <begin position="208"/>
        <end position="234"/>
    </location>
</feature>
<feature type="transmembrane region" description="Helical" evidence="1">
    <location>
        <begin position="272"/>
        <end position="291"/>
    </location>
</feature>
<feature type="transmembrane region" description="Helical" evidence="1">
    <location>
        <begin position="120"/>
        <end position="137"/>
    </location>
</feature>
<evidence type="ECO:0008006" key="3">
    <source>
        <dbReference type="Google" id="ProtNLM"/>
    </source>
</evidence>
<evidence type="ECO:0000313" key="2">
    <source>
        <dbReference type="EMBL" id="VYU17580.1"/>
    </source>
</evidence>
<accession>A0A6N3CLG6</accession>
<gene>
    <name evidence="2" type="ORF">PCLFYP37_02110</name>
</gene>
<feature type="transmembrane region" description="Helical" evidence="1">
    <location>
        <begin position="246"/>
        <end position="266"/>
    </location>
</feature>
<keyword evidence="1" id="KW-1133">Transmembrane helix</keyword>
<reference evidence="2" key="1">
    <citation type="submission" date="2019-11" db="EMBL/GenBank/DDBJ databases">
        <authorList>
            <person name="Feng L."/>
        </authorList>
    </citation>
    <scope>NUCLEOTIDE SEQUENCE</scope>
    <source>
        <strain evidence="2">PclaraLFYP37</strain>
    </source>
</reference>
<sequence>MKDSLQTALPAHEKASYPIRQKFNPKKIIESLPADATPAQQDSAIQAMLPPRPTVRSTRPDTLNLPGWRIPSAKTALSVQDIRYDENFFSTSPYYHAEINIDPTGMDADPLPYLLRHDDWVTGILLCCFLVVMTIFANSKKFIKQRLQDFFLNRMDKEKLFSIETGREMRHAIFLYLQSGLLVSLFFFDYTQTTRDLFMSPVSSHILLGIYVLICWIYLGLKQLFYAFVNWIFFDKERRSTWLKSYSFLVSAEGVLLFPLALITVFFNLPTYSVILCLCLLLGFIRLLLFYKTFCIFFPKFHGFLHLIVYFCALEMLPLCGLWQALTYTNDILL</sequence>
<organism evidence="2">
    <name type="scientific">Paraprevotella clara</name>
    <dbReference type="NCBI Taxonomy" id="454154"/>
    <lineage>
        <taxon>Bacteria</taxon>
        <taxon>Pseudomonadati</taxon>
        <taxon>Bacteroidota</taxon>
        <taxon>Bacteroidia</taxon>
        <taxon>Bacteroidales</taxon>
        <taxon>Prevotellaceae</taxon>
        <taxon>Paraprevotella</taxon>
    </lineage>
</organism>
<protein>
    <recommendedName>
        <fullName evidence="3">DUF4271 domain-containing protein</fullName>
    </recommendedName>
</protein>
<dbReference type="InterPro" id="IPR025367">
    <property type="entry name" value="DUF4271"/>
</dbReference>
<feature type="transmembrane region" description="Helical" evidence="1">
    <location>
        <begin position="303"/>
        <end position="326"/>
    </location>
</feature>
<dbReference type="Pfam" id="PF14093">
    <property type="entry name" value="DUF4271"/>
    <property type="match status" value="1"/>
</dbReference>
<dbReference type="EMBL" id="CACRUT010000015">
    <property type="protein sequence ID" value="VYU17580.1"/>
    <property type="molecule type" value="Genomic_DNA"/>
</dbReference>